<evidence type="ECO:0000313" key="3">
    <source>
        <dbReference type="EMBL" id="MFC4804321.1"/>
    </source>
</evidence>
<dbReference type="EMBL" id="JBHSHL010000014">
    <property type="protein sequence ID" value="MFC4804321.1"/>
    <property type="molecule type" value="Genomic_DNA"/>
</dbReference>
<feature type="transmembrane region" description="Helical" evidence="2">
    <location>
        <begin position="7"/>
        <end position="28"/>
    </location>
</feature>
<keyword evidence="4" id="KW-1185">Reference proteome</keyword>
<gene>
    <name evidence="3" type="ORF">ACFO4R_04425</name>
</gene>
<keyword evidence="2" id="KW-0472">Membrane</keyword>
<dbReference type="InterPro" id="IPR045584">
    <property type="entry name" value="Pilin-like"/>
</dbReference>
<dbReference type="InterPro" id="IPR012902">
    <property type="entry name" value="N_methyl_site"/>
</dbReference>
<dbReference type="Gene3D" id="3.30.700.10">
    <property type="entry name" value="Glycoprotein, Type 4 Pilin"/>
    <property type="match status" value="1"/>
</dbReference>
<dbReference type="SUPFAM" id="SSF54523">
    <property type="entry name" value="Pili subunits"/>
    <property type="match status" value="1"/>
</dbReference>
<protein>
    <submittedName>
        <fullName evidence="3">Type II secretion system protein</fullName>
    </submittedName>
</protein>
<reference evidence="4" key="1">
    <citation type="journal article" date="2019" name="Int. J. Syst. Evol. Microbiol.">
        <title>The Global Catalogue of Microorganisms (GCM) 10K type strain sequencing project: providing services to taxonomists for standard genome sequencing and annotation.</title>
        <authorList>
            <consortium name="The Broad Institute Genomics Platform"/>
            <consortium name="The Broad Institute Genome Sequencing Center for Infectious Disease"/>
            <person name="Wu L."/>
            <person name="Ma J."/>
        </authorList>
    </citation>
    <scope>NUCLEOTIDE SEQUENCE [LARGE SCALE GENOMIC DNA]</scope>
    <source>
        <strain evidence="4">CCUG 46385</strain>
    </source>
</reference>
<evidence type="ECO:0000256" key="2">
    <source>
        <dbReference type="SAM" id="Phobius"/>
    </source>
</evidence>
<proteinExistence type="predicted"/>
<name>A0ABV9QNQ8_9FIRM</name>
<accession>A0ABV9QNQ8</accession>
<dbReference type="Proteomes" id="UP001595916">
    <property type="component" value="Unassembled WGS sequence"/>
</dbReference>
<sequence length="129" mass="13829">MKKRNGFTLIEIIISIALLVLIASYGLFKYAEVQEASKQQLDLAAVGTFVEAVEMLRIHDPAAAKKTEIKSDDPGIQKYLSGKLEGKSKEYGGPFVATYDSNGKLTVKSSGGKTLYPEPEGGGNNSTEG</sequence>
<keyword evidence="2" id="KW-0812">Transmembrane</keyword>
<feature type="region of interest" description="Disordered" evidence="1">
    <location>
        <begin position="108"/>
        <end position="129"/>
    </location>
</feature>
<feature type="compositionally biased region" description="Gly residues" evidence="1">
    <location>
        <begin position="120"/>
        <end position="129"/>
    </location>
</feature>
<comment type="caution">
    <text evidence="3">The sequence shown here is derived from an EMBL/GenBank/DDBJ whole genome shotgun (WGS) entry which is preliminary data.</text>
</comment>
<keyword evidence="2" id="KW-1133">Transmembrane helix</keyword>
<evidence type="ECO:0000256" key="1">
    <source>
        <dbReference type="SAM" id="MobiDB-lite"/>
    </source>
</evidence>
<dbReference type="Pfam" id="PF07963">
    <property type="entry name" value="N_methyl"/>
    <property type="match status" value="1"/>
</dbReference>
<dbReference type="NCBIfam" id="TIGR02532">
    <property type="entry name" value="IV_pilin_GFxxxE"/>
    <property type="match status" value="1"/>
</dbReference>
<evidence type="ECO:0000313" key="4">
    <source>
        <dbReference type="Proteomes" id="UP001595916"/>
    </source>
</evidence>
<organism evidence="3 4">
    <name type="scientific">Filifactor villosus</name>
    <dbReference type="NCBI Taxonomy" id="29374"/>
    <lineage>
        <taxon>Bacteria</taxon>
        <taxon>Bacillati</taxon>
        <taxon>Bacillota</taxon>
        <taxon>Clostridia</taxon>
        <taxon>Peptostreptococcales</taxon>
        <taxon>Filifactoraceae</taxon>
        <taxon>Filifactor</taxon>
    </lineage>
</organism>
<dbReference type="RefSeq" id="WP_379787827.1">
    <property type="nucleotide sequence ID" value="NZ_JBHSHL010000014.1"/>
</dbReference>